<feature type="transmembrane region" description="Helical" evidence="6">
    <location>
        <begin position="472"/>
        <end position="491"/>
    </location>
</feature>
<evidence type="ECO:0000256" key="3">
    <source>
        <dbReference type="ARBA" id="ARBA00022692"/>
    </source>
</evidence>
<evidence type="ECO:0000256" key="5">
    <source>
        <dbReference type="ARBA" id="ARBA00023136"/>
    </source>
</evidence>
<dbReference type="AlphaFoldDB" id="A0A5C3PBT7"/>
<protein>
    <submittedName>
        <fullName evidence="7">APC amino acid permease</fullName>
    </submittedName>
</protein>
<feature type="transmembrane region" description="Helical" evidence="6">
    <location>
        <begin position="49"/>
        <end position="74"/>
    </location>
</feature>
<reference evidence="7 8" key="1">
    <citation type="journal article" date="2019" name="Nat. Ecol. Evol.">
        <title>Megaphylogeny resolves global patterns of mushroom evolution.</title>
        <authorList>
            <person name="Varga T."/>
            <person name="Krizsan K."/>
            <person name="Foldi C."/>
            <person name="Dima B."/>
            <person name="Sanchez-Garcia M."/>
            <person name="Sanchez-Ramirez S."/>
            <person name="Szollosi G.J."/>
            <person name="Szarkandi J.G."/>
            <person name="Papp V."/>
            <person name="Albert L."/>
            <person name="Andreopoulos W."/>
            <person name="Angelini C."/>
            <person name="Antonin V."/>
            <person name="Barry K.W."/>
            <person name="Bougher N.L."/>
            <person name="Buchanan P."/>
            <person name="Buyck B."/>
            <person name="Bense V."/>
            <person name="Catcheside P."/>
            <person name="Chovatia M."/>
            <person name="Cooper J."/>
            <person name="Damon W."/>
            <person name="Desjardin D."/>
            <person name="Finy P."/>
            <person name="Geml J."/>
            <person name="Haridas S."/>
            <person name="Hughes K."/>
            <person name="Justo A."/>
            <person name="Karasinski D."/>
            <person name="Kautmanova I."/>
            <person name="Kiss B."/>
            <person name="Kocsube S."/>
            <person name="Kotiranta H."/>
            <person name="LaButti K.M."/>
            <person name="Lechner B.E."/>
            <person name="Liimatainen K."/>
            <person name="Lipzen A."/>
            <person name="Lukacs Z."/>
            <person name="Mihaltcheva S."/>
            <person name="Morgado L.N."/>
            <person name="Niskanen T."/>
            <person name="Noordeloos M.E."/>
            <person name="Ohm R.A."/>
            <person name="Ortiz-Santana B."/>
            <person name="Ovrebo C."/>
            <person name="Racz N."/>
            <person name="Riley R."/>
            <person name="Savchenko A."/>
            <person name="Shiryaev A."/>
            <person name="Soop K."/>
            <person name="Spirin V."/>
            <person name="Szebenyi C."/>
            <person name="Tomsovsky M."/>
            <person name="Tulloss R.E."/>
            <person name="Uehling J."/>
            <person name="Grigoriev I.V."/>
            <person name="Vagvolgyi C."/>
            <person name="Papp T."/>
            <person name="Martin F.M."/>
            <person name="Miettinen O."/>
            <person name="Hibbett D.S."/>
            <person name="Nagy L.G."/>
        </authorList>
    </citation>
    <scope>NUCLEOTIDE SEQUENCE [LARGE SCALE GENOMIC DNA]</scope>
    <source>
        <strain evidence="7 8">HHB13444</strain>
    </source>
</reference>
<dbReference type="PANTHER" id="PTHR45649">
    <property type="entry name" value="AMINO-ACID PERMEASE BAT1"/>
    <property type="match status" value="1"/>
</dbReference>
<evidence type="ECO:0000256" key="6">
    <source>
        <dbReference type="SAM" id="Phobius"/>
    </source>
</evidence>
<feature type="transmembrane region" description="Helical" evidence="6">
    <location>
        <begin position="80"/>
        <end position="113"/>
    </location>
</feature>
<evidence type="ECO:0000256" key="1">
    <source>
        <dbReference type="ARBA" id="ARBA00004141"/>
    </source>
</evidence>
<dbReference type="Pfam" id="PF13520">
    <property type="entry name" value="AA_permease_2"/>
    <property type="match status" value="1"/>
</dbReference>
<dbReference type="PANTHER" id="PTHR45649:SF6">
    <property type="entry name" value="GABA-SPECIFIC PERMEASE"/>
    <property type="match status" value="1"/>
</dbReference>
<evidence type="ECO:0000313" key="7">
    <source>
        <dbReference type="EMBL" id="TFK86389.1"/>
    </source>
</evidence>
<dbReference type="GO" id="GO:0016020">
    <property type="term" value="C:membrane"/>
    <property type="evidence" value="ECO:0007669"/>
    <property type="project" value="UniProtKB-SubCell"/>
</dbReference>
<feature type="transmembrane region" description="Helical" evidence="6">
    <location>
        <begin position="376"/>
        <end position="396"/>
    </location>
</feature>
<feature type="transmembrane region" description="Helical" evidence="6">
    <location>
        <begin position="271"/>
        <end position="293"/>
    </location>
</feature>
<dbReference type="PROSITE" id="PS00218">
    <property type="entry name" value="AMINO_ACID_PERMEASE_1"/>
    <property type="match status" value="1"/>
</dbReference>
<feature type="transmembrane region" description="Helical" evidence="6">
    <location>
        <begin position="191"/>
        <end position="210"/>
    </location>
</feature>
<name>A0A5C3PBT7_9APHY</name>
<keyword evidence="3 6" id="KW-0812">Transmembrane</keyword>
<dbReference type="FunCoup" id="A0A5C3PBT7">
    <property type="interactions" value="19"/>
</dbReference>
<dbReference type="EMBL" id="ML211201">
    <property type="protein sequence ID" value="TFK86389.1"/>
    <property type="molecule type" value="Genomic_DNA"/>
</dbReference>
<proteinExistence type="predicted"/>
<keyword evidence="8" id="KW-1185">Reference proteome</keyword>
<keyword evidence="4 6" id="KW-1133">Transmembrane helix</keyword>
<accession>A0A5C3PBT7</accession>
<dbReference type="PIRSF" id="PIRSF006060">
    <property type="entry name" value="AA_transporter"/>
    <property type="match status" value="1"/>
</dbReference>
<feature type="transmembrane region" description="Helical" evidence="6">
    <location>
        <begin position="325"/>
        <end position="346"/>
    </location>
</feature>
<gene>
    <name evidence="7" type="ORF">K466DRAFT_576397</name>
</gene>
<keyword evidence="2" id="KW-0813">Transport</keyword>
<dbReference type="InterPro" id="IPR004840">
    <property type="entry name" value="Amino_acid_permease_CS"/>
</dbReference>
<dbReference type="Gene3D" id="1.20.1740.10">
    <property type="entry name" value="Amino acid/polyamine transporter I"/>
    <property type="match status" value="1"/>
</dbReference>
<dbReference type="GO" id="GO:0022857">
    <property type="term" value="F:transmembrane transporter activity"/>
    <property type="evidence" value="ECO:0007669"/>
    <property type="project" value="InterPro"/>
</dbReference>
<organism evidence="7 8">
    <name type="scientific">Polyporus arcularius HHB13444</name>
    <dbReference type="NCBI Taxonomy" id="1314778"/>
    <lineage>
        <taxon>Eukaryota</taxon>
        <taxon>Fungi</taxon>
        <taxon>Dikarya</taxon>
        <taxon>Basidiomycota</taxon>
        <taxon>Agaricomycotina</taxon>
        <taxon>Agaricomycetes</taxon>
        <taxon>Polyporales</taxon>
        <taxon>Polyporaceae</taxon>
        <taxon>Polyporus</taxon>
    </lineage>
</organism>
<feature type="transmembrane region" description="Helical" evidence="6">
    <location>
        <begin position="230"/>
        <end position="250"/>
    </location>
</feature>
<dbReference type="Proteomes" id="UP000308197">
    <property type="component" value="Unassembled WGS sequence"/>
</dbReference>
<dbReference type="STRING" id="1314778.A0A5C3PBT7"/>
<sequence length="538" mass="57256">MKTEPPTEVHVQTVVGRPRETGGLVSDEAALAGLGYKQEFKRAFHPIEVFGLGFSIIGLFPSIASVLVFAIPYGGPVAVVWGWAVCSVFLMFVALALAELGSAAPTSGGLYYWTWMYATPRWRKFLSWVVGCECSAGNSNSIGLIGGLASIDWGCAVQLMAATYAVFVALLVSHGIVASLATSVIARLQGVYIALNVLLCLAIVIALPVATPSEFKNTSSFAFGGFANFYGWPNGFAFVLSFLAPLWTIGGFDASVHISEEASNARTAVPWALVSAVGIAGLLGWIVNIVIAFCMGTDMESIMSNPIGQPMATILFNSLGRNGTLAVWSIVVVVQYLMGSSILTAASRQVFAFARDKGLPFSGLIYRVNRKTGTPVNAVWAAAFIALLLGLLAFAGPTANSAIFSLAIAGQYIAYTIPILSRFLGGRQWTPGPFSLGHFGLPVAIVAVAWMVFSVTILAFPTAPAPNAHGMNYMVVVIGGWIILCLVYYHIPVYGGACWFNGPLVTIEEAESTGIVRAQDESDTLDVFRQEEKLEISD</sequence>
<dbReference type="InterPro" id="IPR002293">
    <property type="entry name" value="AA/rel_permease1"/>
</dbReference>
<keyword evidence="5 6" id="KW-0472">Membrane</keyword>
<feature type="transmembrane region" description="Helical" evidence="6">
    <location>
        <begin position="161"/>
        <end position="184"/>
    </location>
</feature>
<evidence type="ECO:0000313" key="8">
    <source>
        <dbReference type="Proteomes" id="UP000308197"/>
    </source>
</evidence>
<dbReference type="GO" id="GO:0006865">
    <property type="term" value="P:amino acid transport"/>
    <property type="evidence" value="ECO:0007669"/>
    <property type="project" value="InterPro"/>
</dbReference>
<feature type="transmembrane region" description="Helical" evidence="6">
    <location>
        <begin position="436"/>
        <end position="460"/>
    </location>
</feature>
<evidence type="ECO:0000256" key="4">
    <source>
        <dbReference type="ARBA" id="ARBA00022989"/>
    </source>
</evidence>
<evidence type="ECO:0000256" key="2">
    <source>
        <dbReference type="ARBA" id="ARBA00022448"/>
    </source>
</evidence>
<dbReference type="InParanoid" id="A0A5C3PBT7"/>
<comment type="subcellular location">
    <subcellularLocation>
        <location evidence="1">Membrane</location>
        <topology evidence="1">Multi-pass membrane protein</topology>
    </subcellularLocation>
</comment>
<feature type="transmembrane region" description="Helical" evidence="6">
    <location>
        <begin position="402"/>
        <end position="424"/>
    </location>
</feature>